<accession>A0ABR2UHV0</accession>
<evidence type="ECO:0000313" key="2">
    <source>
        <dbReference type="EMBL" id="KAK9414198.1"/>
    </source>
</evidence>
<dbReference type="EMBL" id="JARVKF010000429">
    <property type="protein sequence ID" value="KAK9414198.1"/>
    <property type="molecule type" value="Genomic_DNA"/>
</dbReference>
<evidence type="ECO:0000313" key="3">
    <source>
        <dbReference type="Proteomes" id="UP001408356"/>
    </source>
</evidence>
<name>A0ABR2UHV0_9PEZI</name>
<dbReference type="Proteomes" id="UP001408356">
    <property type="component" value="Unassembled WGS sequence"/>
</dbReference>
<organism evidence="2 3">
    <name type="scientific">Seiridium unicorne</name>
    <dbReference type="NCBI Taxonomy" id="138068"/>
    <lineage>
        <taxon>Eukaryota</taxon>
        <taxon>Fungi</taxon>
        <taxon>Dikarya</taxon>
        <taxon>Ascomycota</taxon>
        <taxon>Pezizomycotina</taxon>
        <taxon>Sordariomycetes</taxon>
        <taxon>Xylariomycetidae</taxon>
        <taxon>Amphisphaeriales</taxon>
        <taxon>Sporocadaceae</taxon>
        <taxon>Seiridium</taxon>
    </lineage>
</organism>
<reference evidence="2 3" key="1">
    <citation type="journal article" date="2024" name="J. Plant Pathol.">
        <title>Sequence and assembly of the genome of Seiridium unicorne, isolate CBS 538.82, causal agent of cypress canker disease.</title>
        <authorList>
            <person name="Scali E."/>
            <person name="Rocca G.D."/>
            <person name="Danti R."/>
            <person name="Garbelotto M."/>
            <person name="Barberini S."/>
            <person name="Baroncelli R."/>
            <person name="Emiliani G."/>
        </authorList>
    </citation>
    <scope>NUCLEOTIDE SEQUENCE [LARGE SCALE GENOMIC DNA]</scope>
    <source>
        <strain evidence="2 3">BM-138-508</strain>
    </source>
</reference>
<feature type="chain" id="PRO_5045162634" evidence="1">
    <location>
        <begin position="20"/>
        <end position="78"/>
    </location>
</feature>
<proteinExistence type="predicted"/>
<gene>
    <name evidence="2" type="ORF">SUNI508_02297</name>
</gene>
<protein>
    <submittedName>
        <fullName evidence="2">Uncharacterized protein</fullName>
    </submittedName>
</protein>
<feature type="signal peptide" evidence="1">
    <location>
        <begin position="1"/>
        <end position="19"/>
    </location>
</feature>
<comment type="caution">
    <text evidence="2">The sequence shown here is derived from an EMBL/GenBank/DDBJ whole genome shotgun (WGS) entry which is preliminary data.</text>
</comment>
<keyword evidence="3" id="KW-1185">Reference proteome</keyword>
<evidence type="ECO:0000256" key="1">
    <source>
        <dbReference type="SAM" id="SignalP"/>
    </source>
</evidence>
<keyword evidence="1" id="KW-0732">Signal</keyword>
<sequence length="78" mass="8717">MRPALVLFSLVALVAPAQGKYPYCADLTQDKDWCWNGLIYGRCHDNKLVKSGECDYKAKKKCQQDPTSGTSCVDDDRS</sequence>